<evidence type="ECO:0000259" key="6">
    <source>
        <dbReference type="PROSITE" id="PS50109"/>
    </source>
</evidence>
<dbReference type="InterPro" id="IPR035965">
    <property type="entry name" value="PAS-like_dom_sf"/>
</dbReference>
<feature type="domain" description="Histidine kinase" evidence="6">
    <location>
        <begin position="268"/>
        <end position="485"/>
    </location>
</feature>
<evidence type="ECO:0000313" key="8">
    <source>
        <dbReference type="EMBL" id="SHG33686.1"/>
    </source>
</evidence>
<dbReference type="InterPro" id="IPR036890">
    <property type="entry name" value="HATPase_C_sf"/>
</dbReference>
<dbReference type="Gene3D" id="1.10.287.130">
    <property type="match status" value="1"/>
</dbReference>
<keyword evidence="3" id="KW-0597">Phosphoprotein</keyword>
<organism evidence="8 9">
    <name type="scientific">Fodinibius roseus</name>
    <dbReference type="NCBI Taxonomy" id="1194090"/>
    <lineage>
        <taxon>Bacteria</taxon>
        <taxon>Pseudomonadati</taxon>
        <taxon>Balneolota</taxon>
        <taxon>Balneolia</taxon>
        <taxon>Balneolales</taxon>
        <taxon>Balneolaceae</taxon>
        <taxon>Fodinibius</taxon>
    </lineage>
</organism>
<dbReference type="InterPro" id="IPR004358">
    <property type="entry name" value="Sig_transdc_His_kin-like_C"/>
</dbReference>
<dbReference type="SMART" id="SM00388">
    <property type="entry name" value="HisKA"/>
    <property type="match status" value="1"/>
</dbReference>
<dbReference type="Pfam" id="PF02518">
    <property type="entry name" value="HATPase_c"/>
    <property type="match status" value="1"/>
</dbReference>
<dbReference type="SMART" id="SM00091">
    <property type="entry name" value="PAS"/>
    <property type="match status" value="2"/>
</dbReference>
<dbReference type="SUPFAM" id="SSF55785">
    <property type="entry name" value="PYP-like sensor domain (PAS domain)"/>
    <property type="match status" value="2"/>
</dbReference>
<evidence type="ECO:0000256" key="4">
    <source>
        <dbReference type="ARBA" id="ARBA00022679"/>
    </source>
</evidence>
<dbReference type="AlphaFoldDB" id="A0A1M5IZG3"/>
<dbReference type="SUPFAM" id="SSF55874">
    <property type="entry name" value="ATPase domain of HSP90 chaperone/DNA topoisomerase II/histidine kinase"/>
    <property type="match status" value="1"/>
</dbReference>
<dbReference type="InterPro" id="IPR036097">
    <property type="entry name" value="HisK_dim/P_sf"/>
</dbReference>
<accession>A0A1M5IZG3</accession>
<evidence type="ECO:0000256" key="2">
    <source>
        <dbReference type="ARBA" id="ARBA00012438"/>
    </source>
</evidence>
<dbReference type="Pfam" id="PF00512">
    <property type="entry name" value="HisKA"/>
    <property type="match status" value="1"/>
</dbReference>
<dbReference type="InterPro" id="IPR013656">
    <property type="entry name" value="PAS_4"/>
</dbReference>
<dbReference type="Proteomes" id="UP000184041">
    <property type="component" value="Unassembled WGS sequence"/>
</dbReference>
<keyword evidence="9" id="KW-1185">Reference proteome</keyword>
<dbReference type="EC" id="2.7.13.3" evidence="2"/>
<dbReference type="SMART" id="SM00387">
    <property type="entry name" value="HATPase_c"/>
    <property type="match status" value="1"/>
</dbReference>
<dbReference type="CDD" id="cd00075">
    <property type="entry name" value="HATPase"/>
    <property type="match status" value="1"/>
</dbReference>
<dbReference type="Pfam" id="PF08448">
    <property type="entry name" value="PAS_4"/>
    <property type="match status" value="2"/>
</dbReference>
<dbReference type="FunFam" id="3.30.565.10:FF:000006">
    <property type="entry name" value="Sensor histidine kinase WalK"/>
    <property type="match status" value="1"/>
</dbReference>
<evidence type="ECO:0000313" key="9">
    <source>
        <dbReference type="Proteomes" id="UP000184041"/>
    </source>
</evidence>
<sequence>MTDYLKSILNAFHDLLFVFAPDGKIEDYIATNHEDELILPKQAFIGKHHGDVMPSHVSKQIERAFDKLDQGKKQVKFDYSLKVKGETQWYNAVLSKIGKENKDGDSPRYLGAVRNITERKHQELLLQGILNTSPGGIIVLDSVRDADGAPIDFQITRVNKSAELLIGVPAEQLVGQKITAVIAGSMQEKMMDRFASVVETGNPIEFQYQHTYKQDEVSWFHSKVAKYRDGVVSTFMDITKQKSTEKELARKNKELQQLNRHKDKLFSVISHDLTNAVGGAQGLSSILLEDYEELPKEEILEYLKLLNKNAKETQTLFEDLLTWSKNQFQNVTPKPERVSLADLTSDVFDNLSSKPEDKEISLKNQVPGALHVHADANMVKTILRNLVANGIKFSHPGGKVAVQAEKTGDSVRISVSDEGVGMDREAQEKIMDTNNNYTTSGTQGEKGSGLGLDLCIDFVEMHGGTLSVDSEPGQGSTFTFTLPAG</sequence>
<dbReference type="PROSITE" id="PS50109">
    <property type="entry name" value="HIS_KIN"/>
    <property type="match status" value="1"/>
</dbReference>
<protein>
    <recommendedName>
        <fullName evidence="2">histidine kinase</fullName>
        <ecNumber evidence="2">2.7.13.3</ecNumber>
    </recommendedName>
</protein>
<dbReference type="PROSITE" id="PS50112">
    <property type="entry name" value="PAS"/>
    <property type="match status" value="1"/>
</dbReference>
<comment type="catalytic activity">
    <reaction evidence="1">
        <text>ATP + protein L-histidine = ADP + protein N-phospho-L-histidine.</text>
        <dbReference type="EC" id="2.7.13.3"/>
    </reaction>
</comment>
<dbReference type="InterPro" id="IPR005467">
    <property type="entry name" value="His_kinase_dom"/>
</dbReference>
<gene>
    <name evidence="8" type="ORF">SAMN05443144_12523</name>
</gene>
<keyword evidence="4" id="KW-0808">Transferase</keyword>
<evidence type="ECO:0000256" key="5">
    <source>
        <dbReference type="ARBA" id="ARBA00022777"/>
    </source>
</evidence>
<dbReference type="EMBL" id="FQUS01000025">
    <property type="protein sequence ID" value="SHG33686.1"/>
    <property type="molecule type" value="Genomic_DNA"/>
</dbReference>
<dbReference type="CDD" id="cd00082">
    <property type="entry name" value="HisKA"/>
    <property type="match status" value="1"/>
</dbReference>
<dbReference type="PRINTS" id="PR00344">
    <property type="entry name" value="BCTRLSENSOR"/>
</dbReference>
<keyword evidence="5" id="KW-0418">Kinase</keyword>
<dbReference type="PANTHER" id="PTHR43304">
    <property type="entry name" value="PHYTOCHROME-LIKE PROTEIN CPH1"/>
    <property type="match status" value="1"/>
</dbReference>
<dbReference type="RefSeq" id="WP_073067624.1">
    <property type="nucleotide sequence ID" value="NZ_FQUS01000025.1"/>
</dbReference>
<evidence type="ECO:0000256" key="1">
    <source>
        <dbReference type="ARBA" id="ARBA00000085"/>
    </source>
</evidence>
<dbReference type="STRING" id="1194090.SAMN05443144_12523"/>
<dbReference type="OrthoDB" id="9781208at2"/>
<dbReference type="InterPro" id="IPR052162">
    <property type="entry name" value="Sensor_kinase/Photoreceptor"/>
</dbReference>
<dbReference type="CDD" id="cd00130">
    <property type="entry name" value="PAS"/>
    <property type="match status" value="1"/>
</dbReference>
<name>A0A1M5IZG3_9BACT</name>
<feature type="domain" description="PAS" evidence="7">
    <location>
        <begin position="122"/>
        <end position="201"/>
    </location>
</feature>
<dbReference type="Gene3D" id="3.30.450.20">
    <property type="entry name" value="PAS domain"/>
    <property type="match status" value="2"/>
</dbReference>
<dbReference type="GO" id="GO:0000155">
    <property type="term" value="F:phosphorelay sensor kinase activity"/>
    <property type="evidence" value="ECO:0007669"/>
    <property type="project" value="InterPro"/>
</dbReference>
<dbReference type="InterPro" id="IPR000014">
    <property type="entry name" value="PAS"/>
</dbReference>
<evidence type="ECO:0000259" key="7">
    <source>
        <dbReference type="PROSITE" id="PS50112"/>
    </source>
</evidence>
<dbReference type="SUPFAM" id="SSF47384">
    <property type="entry name" value="Homodimeric domain of signal transducing histidine kinase"/>
    <property type="match status" value="1"/>
</dbReference>
<dbReference type="Gene3D" id="3.30.565.10">
    <property type="entry name" value="Histidine kinase-like ATPase, C-terminal domain"/>
    <property type="match status" value="1"/>
</dbReference>
<evidence type="ECO:0000256" key="3">
    <source>
        <dbReference type="ARBA" id="ARBA00022553"/>
    </source>
</evidence>
<reference evidence="8 9" key="1">
    <citation type="submission" date="2016-11" db="EMBL/GenBank/DDBJ databases">
        <authorList>
            <person name="Jaros S."/>
            <person name="Januszkiewicz K."/>
            <person name="Wedrychowicz H."/>
        </authorList>
    </citation>
    <scope>NUCLEOTIDE SEQUENCE [LARGE SCALE GENOMIC DNA]</scope>
    <source>
        <strain evidence="8 9">DSM 21986</strain>
    </source>
</reference>
<dbReference type="InterPro" id="IPR003661">
    <property type="entry name" value="HisK_dim/P_dom"/>
</dbReference>
<proteinExistence type="predicted"/>
<dbReference type="InterPro" id="IPR003594">
    <property type="entry name" value="HATPase_dom"/>
</dbReference>
<dbReference type="PANTHER" id="PTHR43304:SF1">
    <property type="entry name" value="PAC DOMAIN-CONTAINING PROTEIN"/>
    <property type="match status" value="1"/>
</dbReference>
<dbReference type="NCBIfam" id="TIGR00229">
    <property type="entry name" value="sensory_box"/>
    <property type="match status" value="1"/>
</dbReference>